<evidence type="ECO:0000256" key="7">
    <source>
        <dbReference type="ARBA" id="ARBA00023159"/>
    </source>
</evidence>
<proteinExistence type="inferred from homology"/>
<evidence type="ECO:0000256" key="1">
    <source>
        <dbReference type="ARBA" id="ARBA00002945"/>
    </source>
</evidence>
<comment type="subunit">
    <text evidence="3">Homohexamer.</text>
</comment>
<dbReference type="Pfam" id="PF09021">
    <property type="entry name" value="HutP"/>
    <property type="match status" value="1"/>
</dbReference>
<dbReference type="InterPro" id="IPR036482">
    <property type="entry name" value="Regulatory_HutP_sf"/>
</dbReference>
<dbReference type="Gene3D" id="3.40.1510.10">
    <property type="entry name" value="Hut operon regulatory protein HutP"/>
    <property type="match status" value="1"/>
</dbReference>
<dbReference type="InterPro" id="IPR015111">
    <property type="entry name" value="Regulatory_HutP"/>
</dbReference>
<evidence type="ECO:0000256" key="4">
    <source>
        <dbReference type="ARBA" id="ARBA00019377"/>
    </source>
</evidence>
<comment type="function">
    <text evidence="1">Antiterminator that binds to cis-acting regulatory sequences on the mRNA in the presence of histidine, thereby suppressing transcription termination and activating the hut operon for histidine utilization.</text>
</comment>
<accession>A0A212LZX3</accession>
<keyword evidence="7" id="KW-0010">Activator</keyword>
<comment type="similarity">
    <text evidence="2">Belongs to the HutP family.</text>
</comment>
<dbReference type="AlphaFoldDB" id="A0A212LZX3"/>
<reference evidence="9" key="1">
    <citation type="submission" date="2016-08" db="EMBL/GenBank/DDBJ databases">
        <authorList>
            <person name="Seilhamer J.J."/>
        </authorList>
    </citation>
    <scope>NUCLEOTIDE SEQUENCE</scope>
    <source>
        <strain evidence="9">86</strain>
    </source>
</reference>
<evidence type="ECO:0000313" key="9">
    <source>
        <dbReference type="EMBL" id="SCM83078.1"/>
    </source>
</evidence>
<keyword evidence="8" id="KW-0804">Transcription</keyword>
<dbReference type="EMBL" id="FMJE01000006">
    <property type="protein sequence ID" value="SCM83078.1"/>
    <property type="molecule type" value="Genomic_DNA"/>
</dbReference>
<organism evidence="9">
    <name type="scientific">uncultured Sporomusa sp</name>
    <dbReference type="NCBI Taxonomy" id="307249"/>
    <lineage>
        <taxon>Bacteria</taxon>
        <taxon>Bacillati</taxon>
        <taxon>Bacillota</taxon>
        <taxon>Negativicutes</taxon>
        <taxon>Selenomonadales</taxon>
        <taxon>Sporomusaceae</taxon>
        <taxon>Sporomusa</taxon>
        <taxon>environmental samples</taxon>
    </lineage>
</organism>
<keyword evidence="5" id="KW-0694">RNA-binding</keyword>
<keyword evidence="6" id="KW-0805">Transcription regulation</keyword>
<name>A0A212LZX3_9FIRM</name>
<protein>
    <recommendedName>
        <fullName evidence="4">Hut operon positive regulatory protein</fullName>
    </recommendedName>
</protein>
<evidence type="ECO:0000256" key="8">
    <source>
        <dbReference type="ARBA" id="ARBA00023163"/>
    </source>
</evidence>
<evidence type="ECO:0000256" key="6">
    <source>
        <dbReference type="ARBA" id="ARBA00023015"/>
    </source>
</evidence>
<evidence type="ECO:0000256" key="2">
    <source>
        <dbReference type="ARBA" id="ARBA00009992"/>
    </source>
</evidence>
<sequence length="157" mass="17224">MERNEHIMINLDRNISIGKMAVLLVMYPGGAEDSLCKQGQEYGYRLLRGKVGSMDSAKIFAAVETAAKKEGLIDQRYREEHALYHSVLEAYSGMCRGQDGLGAILRSAGLLFSIVRGKRLSDKGDDGEWISVALYGNMGAPIKGYEHEVLGLGMNPI</sequence>
<dbReference type="SUPFAM" id="SSF111064">
    <property type="entry name" value="Hut operon positive regulatory protein HutP"/>
    <property type="match status" value="1"/>
</dbReference>
<evidence type="ECO:0000256" key="3">
    <source>
        <dbReference type="ARBA" id="ARBA00011643"/>
    </source>
</evidence>
<evidence type="ECO:0000256" key="5">
    <source>
        <dbReference type="ARBA" id="ARBA00022884"/>
    </source>
</evidence>
<gene>
    <name evidence="9" type="primary">hutP</name>
    <name evidence="9" type="ORF">KL86SPO_60040</name>
</gene>
<dbReference type="GO" id="GO:0003723">
    <property type="term" value="F:RNA binding"/>
    <property type="evidence" value="ECO:0007669"/>
    <property type="project" value="UniProtKB-KW"/>
</dbReference>